<dbReference type="InterPro" id="IPR058873">
    <property type="entry name" value="PDDEXK_GAPS4"/>
</dbReference>
<evidence type="ECO:0000313" key="3">
    <source>
        <dbReference type="Proteomes" id="UP000494255"/>
    </source>
</evidence>
<sequence>MERALAGETSSIAKMAVHVSNELFEWFRWRRIPLPDLNFDCVKTATHAPGKDSHTHPVDAVFHYVDPYLNKIIYFNTDLKSYASNSIDANRMYAALKSLALTIDCARVSEEWQGRYHLMGDIPYEVRGMLFVYNHDAEYDKKFYDVLSTPVKRQGAKEKTSVKLETLPIADGQVIHVFEPTLISYLTTVVTDAHRLHTAGTFPEKNYEFYYPDLRLHKASGAVYERPATAEMMAGPYLIIRHDQIKKLNEESGEIEIRYPEGYVIYYNRPGESAEEFAYFLDVLSGYQILDGHHKIRVRVAHHAPATDPKSNFKRAVALYAQEWGFDKIKLNRLESIEIELIEIYRYSFSKTNIGWER</sequence>
<dbReference type="AlphaFoldDB" id="A0A6J5CUE0"/>
<dbReference type="EMBL" id="CADIKC010000017">
    <property type="protein sequence ID" value="CAB3743926.1"/>
    <property type="molecule type" value="Genomic_DNA"/>
</dbReference>
<evidence type="ECO:0000313" key="2">
    <source>
        <dbReference type="EMBL" id="CAB3743926.1"/>
    </source>
</evidence>
<dbReference type="Proteomes" id="UP000494255">
    <property type="component" value="Unassembled WGS sequence"/>
</dbReference>
<evidence type="ECO:0000259" key="1">
    <source>
        <dbReference type="Pfam" id="PF26115"/>
    </source>
</evidence>
<dbReference type="Pfam" id="PF26115">
    <property type="entry name" value="PDDEXK_GAPS4"/>
    <property type="match status" value="1"/>
</dbReference>
<reference evidence="2 3" key="1">
    <citation type="submission" date="2020-04" db="EMBL/GenBank/DDBJ databases">
        <authorList>
            <person name="De Canck E."/>
        </authorList>
    </citation>
    <scope>NUCLEOTIDE SEQUENCE [LARGE SCALE GENOMIC DNA]</scope>
    <source>
        <strain evidence="2 3">LMG 24238</strain>
    </source>
</reference>
<protein>
    <recommendedName>
        <fullName evidence="1">GAPS4 PD-(D/E)XK nuclease domain-containing protein</fullName>
    </recommendedName>
</protein>
<proteinExistence type="predicted"/>
<organism evidence="2 3">
    <name type="scientific">Paraburkholderia sediminicola</name>
    <dbReference type="NCBI Taxonomy" id="458836"/>
    <lineage>
        <taxon>Bacteria</taxon>
        <taxon>Pseudomonadati</taxon>
        <taxon>Pseudomonadota</taxon>
        <taxon>Betaproteobacteria</taxon>
        <taxon>Burkholderiales</taxon>
        <taxon>Burkholderiaceae</taxon>
        <taxon>Paraburkholderia</taxon>
    </lineage>
</organism>
<accession>A0A6J5CUE0</accession>
<keyword evidence="3" id="KW-1185">Reference proteome</keyword>
<feature type="domain" description="GAPS4 PD-(D/E)XK nuclease" evidence="1">
    <location>
        <begin position="9"/>
        <end position="149"/>
    </location>
</feature>
<name>A0A6J5CUE0_9BURK</name>
<gene>
    <name evidence="2" type="ORF">LMG24238_07169</name>
</gene>